<name>A0A8H3ELI4_9LECA</name>
<dbReference type="Pfam" id="PF02515">
    <property type="entry name" value="CoA_transf_3"/>
    <property type="match status" value="1"/>
</dbReference>
<evidence type="ECO:0008006" key="4">
    <source>
        <dbReference type="Google" id="ProtNLM"/>
    </source>
</evidence>
<evidence type="ECO:0000256" key="1">
    <source>
        <dbReference type="ARBA" id="ARBA00008383"/>
    </source>
</evidence>
<dbReference type="InterPro" id="IPR050509">
    <property type="entry name" value="CoA-transferase_III"/>
</dbReference>
<dbReference type="GO" id="GO:0003824">
    <property type="term" value="F:catalytic activity"/>
    <property type="evidence" value="ECO:0007669"/>
    <property type="project" value="InterPro"/>
</dbReference>
<dbReference type="SUPFAM" id="SSF89796">
    <property type="entry name" value="CoA-transferase family III (CaiB/BaiF)"/>
    <property type="match status" value="1"/>
</dbReference>
<accession>A0A8H3ELI4</accession>
<dbReference type="Proteomes" id="UP000664169">
    <property type="component" value="Unassembled WGS sequence"/>
</dbReference>
<comment type="caution">
    <text evidence="2">The sequence shown here is derived from an EMBL/GenBank/DDBJ whole genome shotgun (WGS) entry which is preliminary data.</text>
</comment>
<evidence type="ECO:0000313" key="2">
    <source>
        <dbReference type="EMBL" id="CAF9909401.1"/>
    </source>
</evidence>
<dbReference type="InterPro" id="IPR003673">
    <property type="entry name" value="CoA-Trfase_fam_III"/>
</dbReference>
<dbReference type="InterPro" id="IPR044855">
    <property type="entry name" value="CoA-Trfase_III_dom3_sf"/>
</dbReference>
<dbReference type="AlphaFoldDB" id="A0A8H3ELI4"/>
<sequence length="383" mass="42051">MAPLSTVRVIELAGLAPGPFAGMLLSDLGATVLRIDRPDPFAHTDQAVPTKDLLARGKSSIALDLKLNSSRVLLKSLLATVVDVLIDPFRPGVLESLDLAPNTLLAANPRLIIARLTGFRRDGKYSSRAGHDINYLGVSGVLSQLGRKDQPPYPPANLMGDFAGGGLACAFGILTALYTRAMDGKGQVVEVNMVDGVSYLATMMRLGLNVPMWDQPRGENYFDGGCPWYDVYECMDGRYMAVGAVEPKFFEELLKGLELDVEWLSRRSDRTQWAPLRAELQVAFRKKTREQWEDIFDHKDACCSPVIDIGELKSQAYDQRHLVHFSKTPGVTLGQNAGWNAQTLAPGNGGERTLKDWMGWQIGKDFEVENGALVKLISSNSKL</sequence>
<organism evidence="2 3">
    <name type="scientific">Gomphillus americanus</name>
    <dbReference type="NCBI Taxonomy" id="1940652"/>
    <lineage>
        <taxon>Eukaryota</taxon>
        <taxon>Fungi</taxon>
        <taxon>Dikarya</taxon>
        <taxon>Ascomycota</taxon>
        <taxon>Pezizomycotina</taxon>
        <taxon>Lecanoromycetes</taxon>
        <taxon>OSLEUM clade</taxon>
        <taxon>Ostropomycetidae</taxon>
        <taxon>Ostropales</taxon>
        <taxon>Graphidaceae</taxon>
        <taxon>Gomphilloideae</taxon>
        <taxon>Gomphillus</taxon>
    </lineage>
</organism>
<keyword evidence="3" id="KW-1185">Reference proteome</keyword>
<reference evidence="2" key="1">
    <citation type="submission" date="2021-03" db="EMBL/GenBank/DDBJ databases">
        <authorList>
            <person name="Tagirdzhanova G."/>
        </authorList>
    </citation>
    <scope>NUCLEOTIDE SEQUENCE</scope>
</reference>
<protein>
    <recommendedName>
        <fullName evidence="4">Alpha-methylacyl-CoA racemase</fullName>
    </recommendedName>
</protein>
<gene>
    <name evidence="2" type="ORF">GOMPHAMPRED_006743</name>
</gene>
<dbReference type="Gene3D" id="3.40.50.10540">
    <property type="entry name" value="Crotonobetainyl-coa:carnitine coa-transferase, domain 1"/>
    <property type="match status" value="1"/>
</dbReference>
<dbReference type="EMBL" id="CAJPDQ010000005">
    <property type="protein sequence ID" value="CAF9909401.1"/>
    <property type="molecule type" value="Genomic_DNA"/>
</dbReference>
<dbReference type="PANTHER" id="PTHR48228:SF5">
    <property type="entry name" value="ALPHA-METHYLACYL-COA RACEMASE"/>
    <property type="match status" value="1"/>
</dbReference>
<dbReference type="Gene3D" id="3.30.1540.10">
    <property type="entry name" value="formyl-coa transferase, domain 3"/>
    <property type="match status" value="1"/>
</dbReference>
<dbReference type="OrthoDB" id="16747at2759"/>
<dbReference type="InterPro" id="IPR023606">
    <property type="entry name" value="CoA-Trfase_III_dom_1_sf"/>
</dbReference>
<comment type="similarity">
    <text evidence="1">Belongs to the CoA-transferase III family.</text>
</comment>
<dbReference type="PANTHER" id="PTHR48228">
    <property type="entry name" value="SUCCINYL-COA--D-CITRAMALATE COA-TRANSFERASE"/>
    <property type="match status" value="1"/>
</dbReference>
<proteinExistence type="inferred from homology"/>
<evidence type="ECO:0000313" key="3">
    <source>
        <dbReference type="Proteomes" id="UP000664169"/>
    </source>
</evidence>